<evidence type="ECO:0000313" key="1">
    <source>
        <dbReference type="EMBL" id="KAK9701514.1"/>
    </source>
</evidence>
<proteinExistence type="predicted"/>
<evidence type="ECO:0000313" key="2">
    <source>
        <dbReference type="Proteomes" id="UP001458880"/>
    </source>
</evidence>
<comment type="caution">
    <text evidence="1">The sequence shown here is derived from an EMBL/GenBank/DDBJ whole genome shotgun (WGS) entry which is preliminary data.</text>
</comment>
<sequence>MLHLARYRSLKTEYKQKIIDAKANSWQDFVSKYMQTDVWGMPYKVVSEKIRAPTLFSSLRREDGSHTERWRQSAEMLMTVLLPSDNVQQQESLPQRILRDRVTDLPRNQTPVEPFTEAEVQATINNLKKRKAPGPDNIQSEVLQEAAQMIVPQVTSLFNECLRQGFARVECTPSGREQKWLSSRREKTRIPPTLNLTGQFAC</sequence>
<reference evidence="1 2" key="1">
    <citation type="journal article" date="2024" name="BMC Genomics">
        <title>De novo assembly and annotation of Popillia japonica's genome with initial clues to its potential as an invasive pest.</title>
        <authorList>
            <person name="Cucini C."/>
            <person name="Boschi S."/>
            <person name="Funari R."/>
            <person name="Cardaioli E."/>
            <person name="Iannotti N."/>
            <person name="Marturano G."/>
            <person name="Paoli F."/>
            <person name="Bruttini M."/>
            <person name="Carapelli A."/>
            <person name="Frati F."/>
            <person name="Nardi F."/>
        </authorList>
    </citation>
    <scope>NUCLEOTIDE SEQUENCE [LARGE SCALE GENOMIC DNA]</scope>
    <source>
        <strain evidence="1">DMR45628</strain>
    </source>
</reference>
<gene>
    <name evidence="1" type="ORF">QE152_g30577</name>
</gene>
<dbReference type="AlphaFoldDB" id="A0AAW1JDW7"/>
<protein>
    <recommendedName>
        <fullName evidence="3">Reverse transcriptase</fullName>
    </recommendedName>
</protein>
<evidence type="ECO:0008006" key="3">
    <source>
        <dbReference type="Google" id="ProtNLM"/>
    </source>
</evidence>
<organism evidence="1 2">
    <name type="scientific">Popillia japonica</name>
    <name type="common">Japanese beetle</name>
    <dbReference type="NCBI Taxonomy" id="7064"/>
    <lineage>
        <taxon>Eukaryota</taxon>
        <taxon>Metazoa</taxon>
        <taxon>Ecdysozoa</taxon>
        <taxon>Arthropoda</taxon>
        <taxon>Hexapoda</taxon>
        <taxon>Insecta</taxon>
        <taxon>Pterygota</taxon>
        <taxon>Neoptera</taxon>
        <taxon>Endopterygota</taxon>
        <taxon>Coleoptera</taxon>
        <taxon>Polyphaga</taxon>
        <taxon>Scarabaeiformia</taxon>
        <taxon>Scarabaeidae</taxon>
        <taxon>Rutelinae</taxon>
        <taxon>Popillia</taxon>
    </lineage>
</organism>
<accession>A0AAW1JDW7</accession>
<dbReference type="Proteomes" id="UP001458880">
    <property type="component" value="Unassembled WGS sequence"/>
</dbReference>
<dbReference type="EMBL" id="JASPKY010000413">
    <property type="protein sequence ID" value="KAK9701514.1"/>
    <property type="molecule type" value="Genomic_DNA"/>
</dbReference>
<name>A0AAW1JDW7_POPJA</name>
<keyword evidence="2" id="KW-1185">Reference proteome</keyword>